<dbReference type="PANTHER" id="PTHR48107:SF7">
    <property type="entry name" value="RE15974P"/>
    <property type="match status" value="1"/>
</dbReference>
<keyword evidence="3" id="KW-0560">Oxidoreductase</keyword>
<evidence type="ECO:0000256" key="1">
    <source>
        <dbReference type="ARBA" id="ARBA00006484"/>
    </source>
</evidence>
<dbReference type="GO" id="GO:0016614">
    <property type="term" value="F:oxidoreductase activity, acting on CH-OH group of donors"/>
    <property type="evidence" value="ECO:0007669"/>
    <property type="project" value="UniProtKB-ARBA"/>
</dbReference>
<evidence type="ECO:0000256" key="3">
    <source>
        <dbReference type="ARBA" id="ARBA00023002"/>
    </source>
</evidence>
<organism evidence="4 5">
    <name type="scientific">Talaromyces pinophilus</name>
    <name type="common">Penicillium pinophilum</name>
    <dbReference type="NCBI Taxonomy" id="128442"/>
    <lineage>
        <taxon>Eukaryota</taxon>
        <taxon>Fungi</taxon>
        <taxon>Dikarya</taxon>
        <taxon>Ascomycota</taxon>
        <taxon>Pezizomycotina</taxon>
        <taxon>Eurotiomycetes</taxon>
        <taxon>Eurotiomycetidae</taxon>
        <taxon>Eurotiales</taxon>
        <taxon>Trichocomaceae</taxon>
        <taxon>Talaromyces</taxon>
        <taxon>Talaromyces sect. Talaromyces</taxon>
    </lineage>
</organism>
<comment type="caution">
    <text evidence="4">The sequence shown here is derived from an EMBL/GenBank/DDBJ whole genome shotgun (WGS) entry which is preliminary data.</text>
</comment>
<proteinExistence type="inferred from homology"/>
<dbReference type="InterPro" id="IPR036291">
    <property type="entry name" value="NAD(P)-bd_dom_sf"/>
</dbReference>
<dbReference type="FunFam" id="3.40.50.720:FF:000084">
    <property type="entry name" value="Short-chain dehydrogenase reductase"/>
    <property type="match status" value="1"/>
</dbReference>
<reference evidence="5" key="1">
    <citation type="journal article" date="2015" name="Genome Announc.">
        <title>Draft genome sequence of Talaromyces cellulolyticus strain Y-94, a source of lignocellulosic biomass-degrading enzymes.</title>
        <authorList>
            <person name="Fujii T."/>
            <person name="Koike H."/>
            <person name="Sawayama S."/>
            <person name="Yano S."/>
            <person name="Inoue H."/>
        </authorList>
    </citation>
    <scope>NUCLEOTIDE SEQUENCE [LARGE SCALE GENOMIC DNA]</scope>
    <source>
        <strain evidence="5">Y-94</strain>
    </source>
</reference>
<dbReference type="PANTHER" id="PTHR48107">
    <property type="entry name" value="NADPH-DEPENDENT ALDEHYDE REDUCTASE-LIKE PROTEIN, CHLOROPLASTIC-RELATED"/>
    <property type="match status" value="1"/>
</dbReference>
<dbReference type="PRINTS" id="PR00081">
    <property type="entry name" value="GDHRDH"/>
</dbReference>
<protein>
    <submittedName>
        <fullName evidence="4">Short chain dehydrogenase/reductase</fullName>
    </submittedName>
</protein>
<dbReference type="Gene3D" id="3.40.50.720">
    <property type="entry name" value="NAD(P)-binding Rossmann-like Domain"/>
    <property type="match status" value="1"/>
</dbReference>
<keyword evidence="2" id="KW-0521">NADP</keyword>
<dbReference type="Proteomes" id="UP000053095">
    <property type="component" value="Unassembled WGS sequence"/>
</dbReference>
<comment type="similarity">
    <text evidence="1">Belongs to the short-chain dehydrogenases/reductases (SDR) family.</text>
</comment>
<sequence>MTLSGLVIVVTGASKGIGRAIALRAASDGASVVINYLSDSKGANAVVSEIGSNRAIAVQADISKVDEVDRLIDATVSQFGKIDILIPNAAFVPAVDMEGLTEEIFDRSFAVNVKGPCFLAKKAIPFMAPGSRIIFISTDLTESSFVRPDFLLYLATKGAMNQMVRVLARDLAKKDIRVNAVSPGATSTELFNQANSDEEIRRIASFNPFGRIGTPEDTAAAVSLLWGGDSAWINGQVLRVNGGTI</sequence>
<dbReference type="InterPro" id="IPR002347">
    <property type="entry name" value="SDR_fam"/>
</dbReference>
<dbReference type="EMBL" id="DF933856">
    <property type="protein sequence ID" value="GAM43994.1"/>
    <property type="molecule type" value="Genomic_DNA"/>
</dbReference>
<name>A0A6V8HPM3_TALPI</name>
<gene>
    <name evidence="4" type="ORF">TCE0_060r19256</name>
</gene>
<evidence type="ECO:0000256" key="2">
    <source>
        <dbReference type="ARBA" id="ARBA00022857"/>
    </source>
</evidence>
<evidence type="ECO:0000313" key="4">
    <source>
        <dbReference type="EMBL" id="GAM43994.1"/>
    </source>
</evidence>
<dbReference type="AlphaFoldDB" id="A0A6V8HPM3"/>
<accession>A0A6V8HPM3</accession>
<evidence type="ECO:0000313" key="5">
    <source>
        <dbReference type="Proteomes" id="UP000053095"/>
    </source>
</evidence>
<dbReference type="Pfam" id="PF13561">
    <property type="entry name" value="adh_short_C2"/>
    <property type="match status" value="1"/>
</dbReference>
<dbReference type="SUPFAM" id="SSF51735">
    <property type="entry name" value="NAD(P)-binding Rossmann-fold domains"/>
    <property type="match status" value="1"/>
</dbReference>
<keyword evidence="5" id="KW-1185">Reference proteome</keyword>